<gene>
    <name evidence="3" type="ORF">LAESUDRAFT_559399</name>
</gene>
<dbReference type="InterPro" id="IPR002347">
    <property type="entry name" value="SDR_fam"/>
</dbReference>
<dbReference type="RefSeq" id="XP_040758058.1">
    <property type="nucleotide sequence ID" value="XM_040902945.1"/>
</dbReference>
<dbReference type="Proteomes" id="UP000076871">
    <property type="component" value="Unassembled WGS sequence"/>
</dbReference>
<evidence type="ECO:0000313" key="4">
    <source>
        <dbReference type="Proteomes" id="UP000076871"/>
    </source>
</evidence>
<keyword evidence="2" id="KW-0560">Oxidoreductase</keyword>
<evidence type="ECO:0008006" key="5">
    <source>
        <dbReference type="Google" id="ProtNLM"/>
    </source>
</evidence>
<dbReference type="GO" id="GO:0016491">
    <property type="term" value="F:oxidoreductase activity"/>
    <property type="evidence" value="ECO:0007669"/>
    <property type="project" value="UniProtKB-KW"/>
</dbReference>
<dbReference type="PANTHER" id="PTHR43639">
    <property type="entry name" value="OXIDOREDUCTASE, SHORT-CHAIN DEHYDROGENASE/REDUCTASE FAMILY (AFU_ORTHOLOGUE AFUA_5G02870)"/>
    <property type="match status" value="1"/>
</dbReference>
<organism evidence="3 4">
    <name type="scientific">Laetiporus sulphureus 93-53</name>
    <dbReference type="NCBI Taxonomy" id="1314785"/>
    <lineage>
        <taxon>Eukaryota</taxon>
        <taxon>Fungi</taxon>
        <taxon>Dikarya</taxon>
        <taxon>Basidiomycota</taxon>
        <taxon>Agaricomycotina</taxon>
        <taxon>Agaricomycetes</taxon>
        <taxon>Polyporales</taxon>
        <taxon>Laetiporus</taxon>
    </lineage>
</organism>
<sequence length="100" mass="10998">MMDLGLNEVHLVTDASGGIGLVICEIFLKQGARVTAHYNTNVTSLEPLLAEYGPSRIRTIQADLSDEDDVILMFIKEDEEFGSVQVLVVNVTVSEMTLEQ</sequence>
<evidence type="ECO:0000256" key="2">
    <source>
        <dbReference type="ARBA" id="ARBA00023002"/>
    </source>
</evidence>
<proteinExistence type="inferred from homology"/>
<dbReference type="InParanoid" id="A0A165B609"/>
<dbReference type="STRING" id="1314785.A0A165B609"/>
<comment type="similarity">
    <text evidence="1">Belongs to the short-chain dehydrogenases/reductases (SDR) family.</text>
</comment>
<evidence type="ECO:0000313" key="3">
    <source>
        <dbReference type="EMBL" id="KZT00318.1"/>
    </source>
</evidence>
<dbReference type="Gene3D" id="3.40.50.720">
    <property type="entry name" value="NAD(P)-binding Rossmann-like Domain"/>
    <property type="match status" value="1"/>
</dbReference>
<evidence type="ECO:0000256" key="1">
    <source>
        <dbReference type="ARBA" id="ARBA00006484"/>
    </source>
</evidence>
<dbReference type="OrthoDB" id="10253736at2759"/>
<dbReference type="InterPro" id="IPR036291">
    <property type="entry name" value="NAD(P)-bd_dom_sf"/>
</dbReference>
<dbReference type="SUPFAM" id="SSF51735">
    <property type="entry name" value="NAD(P)-binding Rossmann-fold domains"/>
    <property type="match status" value="1"/>
</dbReference>
<reference evidence="3 4" key="1">
    <citation type="journal article" date="2016" name="Mol. Biol. Evol.">
        <title>Comparative Genomics of Early-Diverging Mushroom-Forming Fungi Provides Insights into the Origins of Lignocellulose Decay Capabilities.</title>
        <authorList>
            <person name="Nagy L.G."/>
            <person name="Riley R."/>
            <person name="Tritt A."/>
            <person name="Adam C."/>
            <person name="Daum C."/>
            <person name="Floudas D."/>
            <person name="Sun H."/>
            <person name="Yadav J.S."/>
            <person name="Pangilinan J."/>
            <person name="Larsson K.H."/>
            <person name="Matsuura K."/>
            <person name="Barry K."/>
            <person name="Labutti K."/>
            <person name="Kuo R."/>
            <person name="Ohm R.A."/>
            <person name="Bhattacharya S.S."/>
            <person name="Shirouzu T."/>
            <person name="Yoshinaga Y."/>
            <person name="Martin F.M."/>
            <person name="Grigoriev I.V."/>
            <person name="Hibbett D.S."/>
        </authorList>
    </citation>
    <scope>NUCLEOTIDE SEQUENCE [LARGE SCALE GENOMIC DNA]</scope>
    <source>
        <strain evidence="3 4">93-53</strain>
    </source>
</reference>
<protein>
    <recommendedName>
        <fullName evidence="5">NAD(P)-binding protein</fullName>
    </recommendedName>
</protein>
<dbReference type="Pfam" id="PF00106">
    <property type="entry name" value="adh_short"/>
    <property type="match status" value="1"/>
</dbReference>
<dbReference type="PANTHER" id="PTHR43639:SF1">
    <property type="entry name" value="SHORT-CHAIN DEHYDROGENASE_REDUCTASE FAMILY PROTEIN"/>
    <property type="match status" value="1"/>
</dbReference>
<dbReference type="GeneID" id="63819976"/>
<accession>A0A165B609</accession>
<dbReference type="CDD" id="cd05233">
    <property type="entry name" value="SDR_c"/>
    <property type="match status" value="1"/>
</dbReference>
<name>A0A165B609_9APHY</name>
<dbReference type="EMBL" id="KV427689">
    <property type="protein sequence ID" value="KZT00318.1"/>
    <property type="molecule type" value="Genomic_DNA"/>
</dbReference>
<dbReference type="AlphaFoldDB" id="A0A165B609"/>
<keyword evidence="4" id="KW-1185">Reference proteome</keyword>